<dbReference type="AlphaFoldDB" id="A0A0L0NZR3"/>
<gene>
    <name evidence="1" type="ORF">QG37_03622</name>
</gene>
<proteinExistence type="predicted"/>
<dbReference type="EMBL" id="LGST01000023">
    <property type="protein sequence ID" value="KND99484.1"/>
    <property type="molecule type" value="Genomic_DNA"/>
</dbReference>
<reference evidence="2" key="1">
    <citation type="journal article" date="2015" name="BMC Genomics">
        <title>Draft genome of a commonly misdiagnosed multidrug resistant pathogen Candida auris.</title>
        <authorList>
            <person name="Chatterjee S."/>
            <person name="Alampalli S.V."/>
            <person name="Nageshan R.K."/>
            <person name="Chettiar S.T."/>
            <person name="Joshi S."/>
            <person name="Tatu U.S."/>
        </authorList>
    </citation>
    <scope>NUCLEOTIDE SEQUENCE [LARGE SCALE GENOMIC DNA]</scope>
    <source>
        <strain evidence="2">6684</strain>
    </source>
</reference>
<dbReference type="VEuPathDB" id="FungiDB:QG37_03622"/>
<evidence type="ECO:0000313" key="2">
    <source>
        <dbReference type="Proteomes" id="UP000037122"/>
    </source>
</evidence>
<sequence>MSFKIYNVKIDKIYNVKIDKTKEGKIYKTKGQNLQNQLGEVKEEVIKNRCQPTQIDTRNDPLTAPEPVPTPLCNLPIFQILTCAFHRQLFALSDCTQAGACSGELYPTPGSVQRD</sequence>
<evidence type="ECO:0000313" key="1">
    <source>
        <dbReference type="EMBL" id="KND99484.1"/>
    </source>
</evidence>
<accession>A0A0L0NZR3</accession>
<protein>
    <submittedName>
        <fullName evidence="1">Uncharacterized protein</fullName>
    </submittedName>
</protein>
<dbReference type="Proteomes" id="UP000037122">
    <property type="component" value="Unassembled WGS sequence"/>
</dbReference>
<comment type="caution">
    <text evidence="1">The sequence shown here is derived from an EMBL/GenBank/DDBJ whole genome shotgun (WGS) entry which is preliminary data.</text>
</comment>
<organism evidence="1 2">
    <name type="scientific">Candidozyma auris</name>
    <name type="common">Yeast</name>
    <name type="synonym">Candida auris</name>
    <dbReference type="NCBI Taxonomy" id="498019"/>
    <lineage>
        <taxon>Eukaryota</taxon>
        <taxon>Fungi</taxon>
        <taxon>Dikarya</taxon>
        <taxon>Ascomycota</taxon>
        <taxon>Saccharomycotina</taxon>
        <taxon>Pichiomycetes</taxon>
        <taxon>Metschnikowiaceae</taxon>
        <taxon>Candidozyma</taxon>
    </lineage>
</organism>
<name>A0A0L0NZR3_CANAR</name>